<dbReference type="STRING" id="1137284.GCA_001418205_01308"/>
<dbReference type="RefSeq" id="WP_055462411.1">
    <property type="nucleotide sequence ID" value="NZ_CYHG01000003.1"/>
</dbReference>
<sequence>MAKAIHDPEKHAERMKKIKQHVDRRIAKAQEEKGTFVLLTGNGKGKSSSALGMVARALGHNMKVGVVQFLKGEWNTGEIDFFKAQPNVTWHIMETGFTWESQNREQDIQSSKETWVKAEQLLADESYDLVVLDELTYLLHYEYLEADRVLKALMERPDMQHLVVTGRGASDELIELADTVSEIKDVKHAFKRGIKAQKGLEF</sequence>
<evidence type="ECO:0000256" key="1">
    <source>
        <dbReference type="ARBA" id="ARBA00005121"/>
    </source>
</evidence>
<evidence type="ECO:0000256" key="8">
    <source>
        <dbReference type="PIRNR" id="PIRNR015617"/>
    </source>
</evidence>
<dbReference type="AlphaFoldDB" id="A0A0K6IJE2"/>
<dbReference type="InterPro" id="IPR027417">
    <property type="entry name" value="P-loop_NTPase"/>
</dbReference>
<keyword evidence="10" id="KW-1185">Reference proteome</keyword>
<reference evidence="10" key="1">
    <citation type="submission" date="2015-08" db="EMBL/GenBank/DDBJ databases">
        <authorList>
            <person name="Varghese N."/>
        </authorList>
    </citation>
    <scope>NUCLEOTIDE SEQUENCE [LARGE SCALE GENOMIC DNA]</scope>
    <source>
        <strain evidence="10">JCM 18476</strain>
    </source>
</reference>
<dbReference type="Proteomes" id="UP000182769">
    <property type="component" value="Unassembled WGS sequence"/>
</dbReference>
<keyword evidence="8" id="KW-0169">Cobalamin biosynthesis</keyword>
<accession>A0A0K6IJE2</accession>
<keyword evidence="8" id="KW-0963">Cytoplasm</keyword>
<evidence type="ECO:0000256" key="3">
    <source>
        <dbReference type="ARBA" id="ARBA00012454"/>
    </source>
</evidence>
<comment type="pathway">
    <text evidence="1 8">Cofactor biosynthesis; adenosylcobalamin biosynthesis; adenosylcobalamin from cob(II)yrinate a,c-diamide: step 2/7.</text>
</comment>
<dbReference type="GO" id="GO:0006779">
    <property type="term" value="P:porphyrin-containing compound biosynthetic process"/>
    <property type="evidence" value="ECO:0007669"/>
    <property type="project" value="UniProtKB-UniRule"/>
</dbReference>
<dbReference type="NCBIfam" id="NF004637">
    <property type="entry name" value="PRK05986.1"/>
    <property type="match status" value="1"/>
</dbReference>
<keyword evidence="4 8" id="KW-0627">Porphyrin biosynthesis</keyword>
<protein>
    <recommendedName>
        <fullName evidence="3 8">Corrinoid adenosyltransferase</fullName>
        <ecNumber evidence="3 8">2.5.1.17</ecNumber>
    </recommendedName>
    <alternativeName>
        <fullName evidence="8">Cob(II)alamin adenosyltransferase</fullName>
    </alternativeName>
    <alternativeName>
        <fullName evidence="8">Cob(II)yrinic acid a,c-diamide adenosyltransferase</fullName>
    </alternativeName>
</protein>
<evidence type="ECO:0000256" key="6">
    <source>
        <dbReference type="ARBA" id="ARBA00048555"/>
    </source>
</evidence>
<dbReference type="NCBIfam" id="TIGR00708">
    <property type="entry name" value="cobA"/>
    <property type="match status" value="1"/>
</dbReference>
<dbReference type="UniPathway" id="UPA00148">
    <property type="reaction ID" value="UER00233"/>
</dbReference>
<keyword evidence="8" id="KW-0067">ATP-binding</keyword>
<evidence type="ECO:0000256" key="4">
    <source>
        <dbReference type="ARBA" id="ARBA00023244"/>
    </source>
</evidence>
<evidence type="ECO:0000256" key="7">
    <source>
        <dbReference type="ARBA" id="ARBA00048692"/>
    </source>
</evidence>
<evidence type="ECO:0000313" key="9">
    <source>
        <dbReference type="EMBL" id="CUB03457.1"/>
    </source>
</evidence>
<dbReference type="OrthoDB" id="9810309at2"/>
<comment type="similarity">
    <text evidence="2 8">Belongs to the Cob(I)alamin adenosyltransferase family.</text>
</comment>
<evidence type="ECO:0000256" key="5">
    <source>
        <dbReference type="ARBA" id="ARBA00024929"/>
    </source>
</evidence>
<keyword evidence="8 9" id="KW-0808">Transferase</keyword>
<comment type="catalytic activity">
    <reaction evidence="6 8">
        <text>2 cob(II)yrinate a,c diamide + reduced [electron-transfer flavoprotein] + 2 ATP = 2 adenosylcob(III)yrinate a,c-diamide + 2 triphosphate + oxidized [electron-transfer flavoprotein] + 3 H(+)</text>
        <dbReference type="Rhea" id="RHEA:11528"/>
        <dbReference type="Rhea" id="RHEA-COMP:10685"/>
        <dbReference type="Rhea" id="RHEA-COMP:10686"/>
        <dbReference type="ChEBI" id="CHEBI:15378"/>
        <dbReference type="ChEBI" id="CHEBI:18036"/>
        <dbReference type="ChEBI" id="CHEBI:30616"/>
        <dbReference type="ChEBI" id="CHEBI:57692"/>
        <dbReference type="ChEBI" id="CHEBI:58307"/>
        <dbReference type="ChEBI" id="CHEBI:58503"/>
        <dbReference type="ChEBI" id="CHEBI:58537"/>
        <dbReference type="EC" id="2.5.1.17"/>
    </reaction>
</comment>
<keyword evidence="8" id="KW-0547">Nucleotide-binding</keyword>
<organism evidence="9 10">
    <name type="scientific">Marinomonas fungiae</name>
    <dbReference type="NCBI Taxonomy" id="1137284"/>
    <lineage>
        <taxon>Bacteria</taxon>
        <taxon>Pseudomonadati</taxon>
        <taxon>Pseudomonadota</taxon>
        <taxon>Gammaproteobacteria</taxon>
        <taxon>Oceanospirillales</taxon>
        <taxon>Oceanospirillaceae</taxon>
        <taxon>Marinomonas</taxon>
    </lineage>
</organism>
<dbReference type="EC" id="2.5.1.17" evidence="3 8"/>
<comment type="subcellular location">
    <subcellularLocation>
        <location evidence="8">Cytoplasm</location>
    </subcellularLocation>
</comment>
<dbReference type="GO" id="GO:0009236">
    <property type="term" value="P:cobalamin biosynthetic process"/>
    <property type="evidence" value="ECO:0007669"/>
    <property type="project" value="UniProtKB-UniRule"/>
</dbReference>
<dbReference type="InterPro" id="IPR003724">
    <property type="entry name" value="CblAdoTrfase_CobA"/>
</dbReference>
<dbReference type="PIRSF" id="PIRSF015617">
    <property type="entry name" value="Adensltrnsf_CobA"/>
    <property type="match status" value="1"/>
</dbReference>
<comment type="catalytic activity">
    <reaction evidence="7 8">
        <text>2 cob(II)alamin + reduced [electron-transfer flavoprotein] + 2 ATP = 2 adenosylcob(III)alamin + 2 triphosphate + oxidized [electron-transfer flavoprotein] + 3 H(+)</text>
        <dbReference type="Rhea" id="RHEA:28671"/>
        <dbReference type="Rhea" id="RHEA-COMP:10685"/>
        <dbReference type="Rhea" id="RHEA-COMP:10686"/>
        <dbReference type="ChEBI" id="CHEBI:15378"/>
        <dbReference type="ChEBI" id="CHEBI:16304"/>
        <dbReference type="ChEBI" id="CHEBI:18036"/>
        <dbReference type="ChEBI" id="CHEBI:18408"/>
        <dbReference type="ChEBI" id="CHEBI:30616"/>
        <dbReference type="ChEBI" id="CHEBI:57692"/>
        <dbReference type="ChEBI" id="CHEBI:58307"/>
        <dbReference type="EC" id="2.5.1.17"/>
    </reaction>
</comment>
<evidence type="ECO:0000256" key="2">
    <source>
        <dbReference type="ARBA" id="ARBA00007487"/>
    </source>
</evidence>
<comment type="function">
    <text evidence="5 8">Required for both de novo synthesis of the corrin ring for the assimilation of exogenous corrinoids. Participates in the adenosylation of a variety of incomplete and complete corrinoids.</text>
</comment>
<dbReference type="GO" id="GO:0005737">
    <property type="term" value="C:cytoplasm"/>
    <property type="evidence" value="ECO:0007669"/>
    <property type="project" value="UniProtKB-SubCell"/>
</dbReference>
<proteinExistence type="inferred from homology"/>
<gene>
    <name evidence="9" type="ORF">Ga0061065_103308</name>
</gene>
<dbReference type="CDD" id="cd00561">
    <property type="entry name" value="CobA_ACA"/>
    <property type="match status" value="1"/>
</dbReference>
<dbReference type="GO" id="GO:0005524">
    <property type="term" value="F:ATP binding"/>
    <property type="evidence" value="ECO:0007669"/>
    <property type="project" value="UniProtKB-UniRule"/>
</dbReference>
<dbReference type="SUPFAM" id="SSF52540">
    <property type="entry name" value="P-loop containing nucleoside triphosphate hydrolases"/>
    <property type="match status" value="1"/>
</dbReference>
<dbReference type="GO" id="GO:0008817">
    <property type="term" value="F:corrinoid adenosyltransferase activity"/>
    <property type="evidence" value="ECO:0007669"/>
    <property type="project" value="UniProtKB-UniRule"/>
</dbReference>
<dbReference type="Pfam" id="PF02572">
    <property type="entry name" value="CobA_CobO_BtuR"/>
    <property type="match status" value="1"/>
</dbReference>
<dbReference type="Gene3D" id="3.40.50.300">
    <property type="entry name" value="P-loop containing nucleotide triphosphate hydrolases"/>
    <property type="match status" value="1"/>
</dbReference>
<evidence type="ECO:0000313" key="10">
    <source>
        <dbReference type="Proteomes" id="UP000182769"/>
    </source>
</evidence>
<dbReference type="PANTHER" id="PTHR46638">
    <property type="entry name" value="CORRINOID ADENOSYLTRANSFERASE"/>
    <property type="match status" value="1"/>
</dbReference>
<name>A0A0K6IJE2_9GAMM</name>
<dbReference type="PANTHER" id="PTHR46638:SF1">
    <property type="entry name" value="CORRINOID ADENOSYLTRANSFERASE"/>
    <property type="match status" value="1"/>
</dbReference>
<dbReference type="EMBL" id="CYHG01000003">
    <property type="protein sequence ID" value="CUB03457.1"/>
    <property type="molecule type" value="Genomic_DNA"/>
</dbReference>